<dbReference type="GO" id="GO:2001070">
    <property type="term" value="F:starch binding"/>
    <property type="evidence" value="ECO:0007669"/>
    <property type="project" value="InterPro"/>
</dbReference>
<dbReference type="Pfam" id="PF00723">
    <property type="entry name" value="Glyco_hydro_15"/>
    <property type="match status" value="1"/>
</dbReference>
<dbReference type="InterPro" id="IPR008291">
    <property type="entry name" value="Glucoamylase_SBD"/>
</dbReference>
<feature type="active site" description="Proton donor" evidence="10">
    <location>
        <position position="204"/>
    </location>
</feature>
<feature type="active site" description="Proton acceptor" evidence="10">
    <location>
        <position position="201"/>
    </location>
</feature>
<evidence type="ECO:0000256" key="7">
    <source>
        <dbReference type="ARBA" id="ARBA00023295"/>
    </source>
</evidence>
<comment type="similarity">
    <text evidence="2 9">Belongs to the glycosyl hydrolase 15 family.</text>
</comment>
<dbReference type="GO" id="GO:0000272">
    <property type="term" value="P:polysaccharide catabolic process"/>
    <property type="evidence" value="ECO:0007669"/>
    <property type="project" value="UniProtKB-KW"/>
</dbReference>
<dbReference type="AlphaFoldDB" id="A0A395RGX0"/>
<dbReference type="FunFam" id="1.50.10.10:FF:000018">
    <property type="entry name" value="Glucoamylase"/>
    <property type="match status" value="1"/>
</dbReference>
<evidence type="ECO:0000256" key="2">
    <source>
        <dbReference type="ARBA" id="ARBA00006188"/>
    </source>
</evidence>
<keyword evidence="8 9" id="KW-0624">Polysaccharide degradation</keyword>
<dbReference type="EC" id="3.2.1.3" evidence="9"/>
<protein>
    <recommendedName>
        <fullName evidence="9">Glucoamylase</fullName>
        <ecNumber evidence="9">3.2.1.3</ecNumber>
    </recommendedName>
    <alternativeName>
        <fullName evidence="9">1,4-alpha-D-glucan glucohydrolase</fullName>
    </alternativeName>
    <alternativeName>
        <fullName evidence="9">Glucan 1,4-alpha-glucosidase</fullName>
    </alternativeName>
</protein>
<proteinExistence type="inferred from homology"/>
<name>A0A395RGX0_9HYPO</name>
<keyword evidence="7 9" id="KW-0326">Glycosidase</keyword>
<dbReference type="SMART" id="SM01065">
    <property type="entry name" value="CBM_2"/>
    <property type="match status" value="1"/>
</dbReference>
<keyword evidence="3 13" id="KW-0732">Signal</keyword>
<dbReference type="Gene3D" id="1.50.10.10">
    <property type="match status" value="1"/>
</dbReference>
<accession>A0A395RGX0</accession>
<evidence type="ECO:0000256" key="4">
    <source>
        <dbReference type="ARBA" id="ARBA00022801"/>
    </source>
</evidence>
<dbReference type="Pfam" id="PF00686">
    <property type="entry name" value="CBM_20"/>
    <property type="match status" value="1"/>
</dbReference>
<dbReference type="InterPro" id="IPR013784">
    <property type="entry name" value="Carb-bd-like_fold"/>
</dbReference>
<dbReference type="SUPFAM" id="SSF49452">
    <property type="entry name" value="Starch-binding domain-like"/>
    <property type="match status" value="1"/>
</dbReference>
<feature type="binding site" evidence="11">
    <location>
        <position position="145"/>
    </location>
    <ligand>
        <name>substrate</name>
    </ligand>
</feature>
<keyword evidence="12" id="KW-0812">Transmembrane</keyword>
<dbReference type="InterPro" id="IPR000165">
    <property type="entry name" value="Glucoamylase"/>
</dbReference>
<dbReference type="Proteomes" id="UP000266234">
    <property type="component" value="Unassembled WGS sequence"/>
</dbReference>
<evidence type="ECO:0000256" key="9">
    <source>
        <dbReference type="PIRNR" id="PIRNR001031"/>
    </source>
</evidence>
<dbReference type="PANTHER" id="PTHR31616:SF12">
    <property type="entry name" value="GLUCOAMYLASE"/>
    <property type="match status" value="1"/>
</dbReference>
<dbReference type="Gene3D" id="2.60.40.3620">
    <property type="match status" value="1"/>
</dbReference>
<evidence type="ECO:0000256" key="1">
    <source>
        <dbReference type="ARBA" id="ARBA00001863"/>
    </source>
</evidence>
<evidence type="ECO:0000256" key="3">
    <source>
        <dbReference type="ARBA" id="ARBA00022729"/>
    </source>
</evidence>
<feature type="signal peptide" evidence="13">
    <location>
        <begin position="1"/>
        <end position="21"/>
    </location>
</feature>
<comment type="caution">
    <text evidence="15">The sequence shown here is derived from an EMBL/GenBank/DDBJ whole genome shotgun (WGS) entry which is preliminary data.</text>
</comment>
<dbReference type="PRINTS" id="PR00736">
    <property type="entry name" value="GLHYDRLASE15"/>
</dbReference>
<evidence type="ECO:0000256" key="12">
    <source>
        <dbReference type="SAM" id="Phobius"/>
    </source>
</evidence>
<dbReference type="InterPro" id="IPR046966">
    <property type="entry name" value="Glucoamylase_active_site"/>
</dbReference>
<dbReference type="PROSITE" id="PS00820">
    <property type="entry name" value="GLUCOAMYLASE"/>
    <property type="match status" value="1"/>
</dbReference>
<keyword evidence="6 9" id="KW-0119">Carbohydrate metabolism</keyword>
<evidence type="ECO:0000259" key="14">
    <source>
        <dbReference type="PROSITE" id="PS51166"/>
    </source>
</evidence>
<keyword evidence="5" id="KW-0325">Glycoprotein</keyword>
<comment type="catalytic activity">
    <reaction evidence="1 9">
        <text>Hydrolysis of terminal (1-&gt;4)-linked alpha-D-glucose residues successively from non-reducing ends of the chains with release of beta-D-glucose.</text>
        <dbReference type="EC" id="3.2.1.3"/>
    </reaction>
</comment>
<dbReference type="GO" id="GO:0000324">
    <property type="term" value="C:fungal-type vacuole"/>
    <property type="evidence" value="ECO:0007669"/>
    <property type="project" value="TreeGrafter"/>
</dbReference>
<dbReference type="InterPro" id="IPR008928">
    <property type="entry name" value="6-hairpin_glycosidase_sf"/>
</dbReference>
<dbReference type="GO" id="GO:0004339">
    <property type="term" value="F:glucan 1,4-alpha-glucosidase activity"/>
    <property type="evidence" value="ECO:0007669"/>
    <property type="project" value="UniProtKB-EC"/>
</dbReference>
<dbReference type="STRING" id="694270.A0A395RGX0"/>
<feature type="transmembrane region" description="Helical" evidence="12">
    <location>
        <begin position="605"/>
        <end position="627"/>
    </location>
</feature>
<feature type="chain" id="PRO_5017337077" description="Glucoamylase" evidence="13">
    <location>
        <begin position="22"/>
        <end position="642"/>
    </location>
</feature>
<dbReference type="PIRSF" id="PIRSF001031">
    <property type="entry name" value="Glu-a-glcsd_SBD"/>
    <property type="match status" value="1"/>
</dbReference>
<gene>
    <name evidence="15" type="ORF">FLONG3_11214</name>
</gene>
<evidence type="ECO:0000256" key="10">
    <source>
        <dbReference type="PIRSR" id="PIRSR001031-1"/>
    </source>
</evidence>
<keyword evidence="16" id="KW-1185">Reference proteome</keyword>
<dbReference type="PANTHER" id="PTHR31616">
    <property type="entry name" value="TREHALASE"/>
    <property type="match status" value="1"/>
</dbReference>
<evidence type="ECO:0000256" key="5">
    <source>
        <dbReference type="ARBA" id="ARBA00023180"/>
    </source>
</evidence>
<evidence type="ECO:0000256" key="11">
    <source>
        <dbReference type="PIRSR" id="PIRSR001031-2"/>
    </source>
</evidence>
<evidence type="ECO:0000256" key="8">
    <source>
        <dbReference type="ARBA" id="ARBA00023326"/>
    </source>
</evidence>
<evidence type="ECO:0000256" key="6">
    <source>
        <dbReference type="ARBA" id="ARBA00023277"/>
    </source>
</evidence>
<feature type="domain" description="CBM20" evidence="14">
    <location>
        <begin position="478"/>
        <end position="585"/>
    </location>
</feature>
<keyword evidence="12" id="KW-1133">Transmembrane helix</keyword>
<dbReference type="SUPFAM" id="SSF48208">
    <property type="entry name" value="Six-hairpin glycosidases"/>
    <property type="match status" value="1"/>
</dbReference>
<sequence>MFVQVLYGLAATALWQGQVAASPSKGTSLETFIKKEADISIKGVLANIGADGKRAQGAAPGAVVASPSREDPDYWYTWTRDSALTYKVIVERFIHGDKSLQRKIDEYVSAQAKLQGTTNPSGSPESGGLGEPKFHVNLTAFTGSWGRPQRDGPPLRATALTLYAEWLISHGDRSKAVNKVWPVIEKDLAYTTKFWNRTGYDLWEEVNGSSFFTLSASHRALVEGAALAKKLGKSCPDCVSSAPRVLCFLQSFWTGGYVDSNINVKDGRKGLDANSILSSIHTFDPNSKCTDSTFQPCSSRALANHKAVVDSFRSIYGVNKNRGQGKAAAVGRYSEDVYYDGNPWYLATLAAAEQLYAAVYQWDKIGAVTVDDVSLSFFQDIVPKVSKGSYRKNSKVYKEIIKSVKAYADGFVAVVQAYTPKDGSLAEQFDKSTGSPKSAVHLTWSYASFVSATERRDGIVSPPWGESSANKVPAVCQAAPACDATVTFSVKNVETTSDQKVYVVGSVTELSNWSPDDGIALTASETSNGVWSVKVKIPSDTSFEYKYIKKTSSGEVTWLSDPNNRAITGIPIVALHLIPQHLPRADRIIAASIMVRYPRENAQKWVYATLGIVLALAIVITALCMGIKKVVRSRKTRQFEEV</sequence>
<evidence type="ECO:0000313" key="16">
    <source>
        <dbReference type="Proteomes" id="UP000266234"/>
    </source>
</evidence>
<dbReference type="OrthoDB" id="6123450at2759"/>
<dbReference type="InterPro" id="IPR011613">
    <property type="entry name" value="GH15-like"/>
</dbReference>
<evidence type="ECO:0000256" key="13">
    <source>
        <dbReference type="SAM" id="SignalP"/>
    </source>
</evidence>
<reference evidence="15 16" key="1">
    <citation type="journal article" date="2018" name="PLoS Pathog.">
        <title>Evolution of structural diversity of trichothecenes, a family of toxins produced by plant pathogenic and entomopathogenic fungi.</title>
        <authorList>
            <person name="Proctor R.H."/>
            <person name="McCormick S.P."/>
            <person name="Kim H.S."/>
            <person name="Cardoza R.E."/>
            <person name="Stanley A.M."/>
            <person name="Lindo L."/>
            <person name="Kelly A."/>
            <person name="Brown D.W."/>
            <person name="Lee T."/>
            <person name="Vaughan M.M."/>
            <person name="Alexander N.J."/>
            <person name="Busman M."/>
            <person name="Gutierrez S."/>
        </authorList>
    </citation>
    <scope>NUCLEOTIDE SEQUENCE [LARGE SCALE GENOMIC DNA]</scope>
    <source>
        <strain evidence="15 16">NRRL 20695</strain>
    </source>
</reference>
<evidence type="ECO:0000313" key="15">
    <source>
        <dbReference type="EMBL" id="RGP59360.1"/>
    </source>
</evidence>
<organism evidence="15 16">
    <name type="scientific">Fusarium longipes</name>
    <dbReference type="NCBI Taxonomy" id="694270"/>
    <lineage>
        <taxon>Eukaryota</taxon>
        <taxon>Fungi</taxon>
        <taxon>Dikarya</taxon>
        <taxon>Ascomycota</taxon>
        <taxon>Pezizomycotina</taxon>
        <taxon>Sordariomycetes</taxon>
        <taxon>Hypocreomycetidae</taxon>
        <taxon>Hypocreales</taxon>
        <taxon>Nectriaceae</taxon>
        <taxon>Fusarium</taxon>
    </lineage>
</organism>
<dbReference type="EMBL" id="PXOG01000385">
    <property type="protein sequence ID" value="RGP59360.1"/>
    <property type="molecule type" value="Genomic_DNA"/>
</dbReference>
<dbReference type="InterPro" id="IPR012341">
    <property type="entry name" value="6hp_glycosidase-like_sf"/>
</dbReference>
<keyword evidence="12" id="KW-0472">Membrane</keyword>
<dbReference type="InterPro" id="IPR002044">
    <property type="entry name" value="CBM20"/>
</dbReference>
<dbReference type="PROSITE" id="PS51166">
    <property type="entry name" value="CBM20"/>
    <property type="match status" value="1"/>
</dbReference>
<keyword evidence="4 9" id="KW-0378">Hydrolase</keyword>